<dbReference type="Proteomes" id="UP000275385">
    <property type="component" value="Unassembled WGS sequence"/>
</dbReference>
<dbReference type="Pfam" id="PF06280">
    <property type="entry name" value="fn3_5"/>
    <property type="match status" value="1"/>
</dbReference>
<organism evidence="12 13">
    <name type="scientific">Coniochaeta pulveracea</name>
    <dbReference type="NCBI Taxonomy" id="177199"/>
    <lineage>
        <taxon>Eukaryota</taxon>
        <taxon>Fungi</taxon>
        <taxon>Dikarya</taxon>
        <taxon>Ascomycota</taxon>
        <taxon>Pezizomycotina</taxon>
        <taxon>Sordariomycetes</taxon>
        <taxon>Sordariomycetidae</taxon>
        <taxon>Coniochaetales</taxon>
        <taxon>Coniochaetaceae</taxon>
        <taxon>Coniochaeta</taxon>
    </lineage>
</organism>
<dbReference type="InterPro" id="IPR000209">
    <property type="entry name" value="Peptidase_S8/S53_dom"/>
</dbReference>
<evidence type="ECO:0000256" key="5">
    <source>
        <dbReference type="ARBA" id="ARBA00022825"/>
    </source>
</evidence>
<feature type="chain" id="PRO_5019317745" description="Peptidase S8/S53 domain-containing protein" evidence="9">
    <location>
        <begin position="19"/>
        <end position="907"/>
    </location>
</feature>
<dbReference type="CDD" id="cd07489">
    <property type="entry name" value="Peptidases_S8_5"/>
    <property type="match status" value="1"/>
</dbReference>
<dbReference type="OrthoDB" id="10256524at2759"/>
<dbReference type="GO" id="GO:0016020">
    <property type="term" value="C:membrane"/>
    <property type="evidence" value="ECO:0007669"/>
    <property type="project" value="InterPro"/>
</dbReference>
<dbReference type="InterPro" id="IPR036852">
    <property type="entry name" value="Peptidase_S8/S53_dom_sf"/>
</dbReference>
<evidence type="ECO:0000313" key="13">
    <source>
        <dbReference type="Proteomes" id="UP000275385"/>
    </source>
</evidence>
<dbReference type="STRING" id="177199.A0A420Y5K8"/>
<dbReference type="Gene3D" id="2.60.40.1710">
    <property type="entry name" value="Subtilisin-like superfamily"/>
    <property type="match status" value="1"/>
</dbReference>
<feature type="domain" description="C5a peptidase/Subtilisin-like protease SBT2-like Fn3-like" evidence="11">
    <location>
        <begin position="615"/>
        <end position="730"/>
    </location>
</feature>
<feature type="signal peptide" evidence="9">
    <location>
        <begin position="1"/>
        <end position="18"/>
    </location>
</feature>
<dbReference type="AlphaFoldDB" id="A0A420Y5K8"/>
<dbReference type="InterPro" id="IPR034187">
    <property type="entry name" value="Peptidases_S8_5"/>
</dbReference>
<evidence type="ECO:0000256" key="3">
    <source>
        <dbReference type="ARBA" id="ARBA00022729"/>
    </source>
</evidence>
<keyword evidence="2 7" id="KW-0645">Protease</keyword>
<dbReference type="PROSITE" id="PS51892">
    <property type="entry name" value="SUBTILASE"/>
    <property type="match status" value="1"/>
</dbReference>
<keyword evidence="13" id="KW-1185">Reference proteome</keyword>
<name>A0A420Y5K8_9PEZI</name>
<feature type="active site" description="Charge relay system" evidence="6 7">
    <location>
        <position position="204"/>
    </location>
</feature>
<dbReference type="PROSITE" id="PS00138">
    <property type="entry name" value="SUBTILASE_SER"/>
    <property type="match status" value="1"/>
</dbReference>
<dbReference type="InterPro" id="IPR050131">
    <property type="entry name" value="Peptidase_S8_subtilisin-like"/>
</dbReference>
<dbReference type="InterPro" id="IPR010435">
    <property type="entry name" value="C5a/SBT2-like_Fn3"/>
</dbReference>
<dbReference type="PROSITE" id="PS00137">
    <property type="entry name" value="SUBTILASE_HIS"/>
    <property type="match status" value="1"/>
</dbReference>
<dbReference type="GO" id="GO:0006508">
    <property type="term" value="P:proteolysis"/>
    <property type="evidence" value="ECO:0007669"/>
    <property type="project" value="UniProtKB-KW"/>
</dbReference>
<gene>
    <name evidence="12" type="ORF">DL546_006258</name>
</gene>
<evidence type="ECO:0000256" key="7">
    <source>
        <dbReference type="PROSITE-ProRule" id="PRU01240"/>
    </source>
</evidence>
<evidence type="ECO:0000256" key="9">
    <source>
        <dbReference type="SAM" id="SignalP"/>
    </source>
</evidence>
<protein>
    <recommendedName>
        <fullName evidence="14">Peptidase S8/S53 domain-containing protein</fullName>
    </recommendedName>
</protein>
<evidence type="ECO:0000259" key="11">
    <source>
        <dbReference type="Pfam" id="PF06280"/>
    </source>
</evidence>
<dbReference type="InterPro" id="IPR023827">
    <property type="entry name" value="Peptidase_S8_Asp-AS"/>
</dbReference>
<proteinExistence type="inferred from homology"/>
<evidence type="ECO:0000256" key="6">
    <source>
        <dbReference type="PIRSR" id="PIRSR615500-1"/>
    </source>
</evidence>
<evidence type="ECO:0000256" key="4">
    <source>
        <dbReference type="ARBA" id="ARBA00022801"/>
    </source>
</evidence>
<evidence type="ECO:0008006" key="14">
    <source>
        <dbReference type="Google" id="ProtNLM"/>
    </source>
</evidence>
<comment type="similarity">
    <text evidence="1 7 8">Belongs to the peptidase S8 family.</text>
</comment>
<feature type="active site" description="Charge relay system" evidence="6 7">
    <location>
        <position position="538"/>
    </location>
</feature>
<keyword evidence="3 9" id="KW-0732">Signal</keyword>
<dbReference type="InterPro" id="IPR015500">
    <property type="entry name" value="Peptidase_S8_subtilisin-rel"/>
</dbReference>
<dbReference type="Pfam" id="PF00082">
    <property type="entry name" value="Peptidase_S8"/>
    <property type="match status" value="1"/>
</dbReference>
<feature type="domain" description="Peptidase S8/S53" evidence="10">
    <location>
        <begin position="155"/>
        <end position="571"/>
    </location>
</feature>
<dbReference type="InterPro" id="IPR023828">
    <property type="entry name" value="Peptidase_S8_Ser-AS"/>
</dbReference>
<evidence type="ECO:0000256" key="8">
    <source>
        <dbReference type="RuleBase" id="RU003355"/>
    </source>
</evidence>
<sequence length="907" mass="97318">MMFTQLLALGTCVALTQALLSKPTVPETSSFIVELADGQDAASFYSELATNGIAAVSRRNMSYSLFTGCSFDLDKHSTSTIASITKFATVKNLWPNDRRVVETPPDQDVLRVHASKVAGASENHSKHLKRQAANDTLATHVITQVDRLRAEGITGKGVKIGIVDSGVDFHHPALGGCFGPGCLIAYGHDFVDNKTEPYDNCNGHGTHIAGIIAAQPNNPYGLTGVAPGVTLGMYRVVGCSRSVDPDLAMMGINQAYEDGSDIISISSGFGSRWSEDPIAVLCQRIVNNGRVVVAAAGNNGRQGLFPNGEGSPAIGKGVAAIGSVVNPDVPQNLTVSTYSVDSPTGNLSNFAWNVGFRNASIPWAGTWPLYATSRTANITNDACQQLPADTPDLSPYVVLVRRSQDCLINVQADMIYAKNGTRIMFYGPTELTTHVDTFISIPPVGGSVPQSQGEKWLDLLNAQHRVFLEFSPEVDANTANWTIIFSPNPETGGYMSPTSSWGVSFELDVKPQFVTPGANILSTWPLDLGGYQVQSGTSMATPFAAGVYALLIEARKIRDPGTLQRILSSVAKPNLYQEASGTVHPQLAPVAWQGAGLLQAYDAAKVTTLFSVSSIAFNDTDHLNGTQTISVTNTGSTAQSYRIGYVNSATVYTFFEHLYNFAQPSPPVVDGGATLTFSSTTLTIAAGASADLTVTVVPPTGLNATRLPVYSGYITLNSTTASENLSLPFLGLDGSLYSTPVIDPTDQTYMIRDYRGGGPEDFPPGAPPNSTFTVPIPTSAEIPEDLPDQYAIPGIHVELIMGDIIATVHVLLRPLEVNGTVATKESVLGYQVVEDFFINENVYVDARLGFGYPFTGMLSDNKTIVPEGRYEWRIVALKLTGDREKREDWQERAFPFYLRYLNETGTA</sequence>
<keyword evidence="4 7" id="KW-0378">Hydrolase</keyword>
<dbReference type="PROSITE" id="PS00136">
    <property type="entry name" value="SUBTILASE_ASP"/>
    <property type="match status" value="1"/>
</dbReference>
<dbReference type="InterPro" id="IPR022398">
    <property type="entry name" value="Peptidase_S8_His-AS"/>
</dbReference>
<comment type="caution">
    <text evidence="12">The sequence shown here is derived from an EMBL/GenBank/DDBJ whole genome shotgun (WGS) entry which is preliminary data.</text>
</comment>
<reference evidence="12 13" key="1">
    <citation type="submission" date="2018-08" db="EMBL/GenBank/DDBJ databases">
        <title>Draft genome of the lignicolous fungus Coniochaeta pulveracea.</title>
        <authorList>
            <person name="Borstlap C.J."/>
            <person name="De Witt R.N."/>
            <person name="Botha A."/>
            <person name="Volschenk H."/>
        </authorList>
    </citation>
    <scope>NUCLEOTIDE SEQUENCE [LARGE SCALE GENOMIC DNA]</scope>
    <source>
        <strain evidence="12 13">CAB683</strain>
    </source>
</reference>
<dbReference type="Gene3D" id="3.40.50.200">
    <property type="entry name" value="Peptidase S8/S53 domain"/>
    <property type="match status" value="2"/>
</dbReference>
<evidence type="ECO:0000313" key="12">
    <source>
        <dbReference type="EMBL" id="RKU43127.1"/>
    </source>
</evidence>
<keyword evidence="5 7" id="KW-0720">Serine protease</keyword>
<evidence type="ECO:0000256" key="1">
    <source>
        <dbReference type="ARBA" id="ARBA00011073"/>
    </source>
</evidence>
<dbReference type="PRINTS" id="PR00723">
    <property type="entry name" value="SUBTILISIN"/>
</dbReference>
<evidence type="ECO:0000256" key="2">
    <source>
        <dbReference type="ARBA" id="ARBA00022670"/>
    </source>
</evidence>
<dbReference type="PANTHER" id="PTHR43806">
    <property type="entry name" value="PEPTIDASE S8"/>
    <property type="match status" value="1"/>
</dbReference>
<dbReference type="EMBL" id="QVQW01000047">
    <property type="protein sequence ID" value="RKU43127.1"/>
    <property type="molecule type" value="Genomic_DNA"/>
</dbReference>
<evidence type="ECO:0000259" key="10">
    <source>
        <dbReference type="Pfam" id="PF00082"/>
    </source>
</evidence>
<feature type="active site" description="Charge relay system" evidence="6 7">
    <location>
        <position position="164"/>
    </location>
</feature>
<accession>A0A420Y5K8</accession>
<dbReference type="GO" id="GO:0004252">
    <property type="term" value="F:serine-type endopeptidase activity"/>
    <property type="evidence" value="ECO:0007669"/>
    <property type="project" value="UniProtKB-UniRule"/>
</dbReference>
<dbReference type="PANTHER" id="PTHR43806:SF66">
    <property type="entry name" value="SERIN ENDOPEPTIDASE"/>
    <property type="match status" value="1"/>
</dbReference>
<dbReference type="SUPFAM" id="SSF52743">
    <property type="entry name" value="Subtilisin-like"/>
    <property type="match status" value="1"/>
</dbReference>